<evidence type="ECO:0000256" key="2">
    <source>
        <dbReference type="ARBA" id="ARBA00007375"/>
    </source>
</evidence>
<dbReference type="PANTHER" id="PTHR31885:SF6">
    <property type="entry name" value="GH04784P"/>
    <property type="match status" value="1"/>
</dbReference>
<dbReference type="HOGENOM" id="CLU_079086_6_1_6"/>
<dbReference type="KEGG" id="sod:Sant_0226"/>
<evidence type="ECO:0000256" key="5">
    <source>
        <dbReference type="ARBA" id="ARBA00023136"/>
    </source>
</evidence>
<reference evidence="7 8" key="1">
    <citation type="journal article" date="2014" name="Genome Biol. Evol.">
        <title>Genome degeneration and adaptation in a nascent stage of symbiosis.</title>
        <authorList>
            <person name="Oakeson K.F."/>
            <person name="Gil R."/>
            <person name="Clayton A.L."/>
            <person name="Dunn D.M."/>
            <person name="von Niederhausern A.C."/>
            <person name="Hamil C."/>
            <person name="Aoyagi A."/>
            <person name="Duval B."/>
            <person name="Baca A."/>
            <person name="Silva F.J."/>
            <person name="Vallier A."/>
            <person name="Jackson D.G."/>
            <person name="Latorre A."/>
            <person name="Weiss R.B."/>
            <person name="Heddi A."/>
            <person name="Moya A."/>
            <person name="Dale C."/>
        </authorList>
    </citation>
    <scope>NUCLEOTIDE SEQUENCE [LARGE SCALE GENOMIC DNA]</scope>
    <source>
        <strain evidence="7 8">HS1</strain>
    </source>
</reference>
<dbReference type="PATRIC" id="fig|1239307.3.peg.249"/>
<feature type="transmembrane region" description="Helical" evidence="6">
    <location>
        <begin position="189"/>
        <end position="207"/>
    </location>
</feature>
<dbReference type="EMBL" id="CP006569">
    <property type="protein sequence ID" value="AHF75342.1"/>
    <property type="molecule type" value="Genomic_DNA"/>
</dbReference>
<feature type="transmembrane region" description="Helical" evidence="6">
    <location>
        <begin position="52"/>
        <end position="70"/>
    </location>
</feature>
<accession>W0HS11</accession>
<name>W0HS11_9GAMM</name>
<feature type="transmembrane region" description="Helical" evidence="6">
    <location>
        <begin position="76"/>
        <end position="95"/>
    </location>
</feature>
<dbReference type="AlphaFoldDB" id="W0HS11"/>
<evidence type="ECO:0000313" key="8">
    <source>
        <dbReference type="Proteomes" id="UP000019028"/>
    </source>
</evidence>
<keyword evidence="5 6" id="KW-0472">Membrane</keyword>
<dbReference type="Proteomes" id="UP000019028">
    <property type="component" value="Chromosome"/>
</dbReference>
<dbReference type="GO" id="GO:0016787">
    <property type="term" value="F:hydrolase activity"/>
    <property type="evidence" value="ECO:0007669"/>
    <property type="project" value="TreeGrafter"/>
</dbReference>
<evidence type="ECO:0000256" key="4">
    <source>
        <dbReference type="ARBA" id="ARBA00022989"/>
    </source>
</evidence>
<sequence>MLWSFMAVVFSGWLYVDASYRGPVWQRWLFQPITLLLLLALAWQAPGLTATGYLIILGLLATLAGSALLMLSSERLLYAVGAFFLCHVLYTIGFASHMTLAIFWPLPLTLLILGAVLIMLLWSRLDELRWPVCTYIGVTLLMVWVAGEQYFQLGNDYTFSLLTGTALLLVAASVWLISHYRFPFDAARALIAACYFAGHFLIVRSLYL</sequence>
<evidence type="ECO:0000313" key="7">
    <source>
        <dbReference type="EMBL" id="AHF75342.1"/>
    </source>
</evidence>
<dbReference type="GO" id="GO:0016020">
    <property type="term" value="C:membrane"/>
    <property type="evidence" value="ECO:0007669"/>
    <property type="project" value="UniProtKB-SubCell"/>
</dbReference>
<gene>
    <name evidence="7" type="primary">yhhN</name>
    <name evidence="7" type="ORF">Sant_0226</name>
</gene>
<comment type="subcellular location">
    <subcellularLocation>
        <location evidence="1">Membrane</location>
        <topology evidence="1">Multi-pass membrane protein</topology>
    </subcellularLocation>
</comment>
<feature type="transmembrane region" description="Helical" evidence="6">
    <location>
        <begin position="128"/>
        <end position="147"/>
    </location>
</feature>
<dbReference type="OrthoDB" id="6496852at2"/>
<comment type="similarity">
    <text evidence="2">Belongs to the TMEM86 family.</text>
</comment>
<dbReference type="RefSeq" id="WP_025420494.1">
    <property type="nucleotide sequence ID" value="NZ_CP006569.1"/>
</dbReference>
<keyword evidence="4 6" id="KW-1133">Transmembrane helix</keyword>
<dbReference type="Pfam" id="PF07947">
    <property type="entry name" value="YhhN"/>
    <property type="match status" value="1"/>
</dbReference>
<protein>
    <submittedName>
        <fullName evidence="7">Membrane protein</fullName>
    </submittedName>
</protein>
<evidence type="ECO:0000256" key="3">
    <source>
        <dbReference type="ARBA" id="ARBA00022692"/>
    </source>
</evidence>
<organism evidence="7 8">
    <name type="scientific">Sodalis praecaptivus</name>
    <dbReference type="NCBI Taxonomy" id="1239307"/>
    <lineage>
        <taxon>Bacteria</taxon>
        <taxon>Pseudomonadati</taxon>
        <taxon>Pseudomonadota</taxon>
        <taxon>Gammaproteobacteria</taxon>
        <taxon>Enterobacterales</taxon>
        <taxon>Bruguierivoracaceae</taxon>
        <taxon>Sodalis</taxon>
    </lineage>
</organism>
<dbReference type="InterPro" id="IPR012506">
    <property type="entry name" value="TMEM86B-like"/>
</dbReference>
<keyword evidence="8" id="KW-1185">Reference proteome</keyword>
<feature type="transmembrane region" description="Helical" evidence="6">
    <location>
        <begin position="159"/>
        <end position="177"/>
    </location>
</feature>
<keyword evidence="3 6" id="KW-0812">Transmembrane</keyword>
<evidence type="ECO:0000256" key="1">
    <source>
        <dbReference type="ARBA" id="ARBA00004141"/>
    </source>
</evidence>
<dbReference type="PANTHER" id="PTHR31885">
    <property type="entry name" value="GH04784P"/>
    <property type="match status" value="1"/>
</dbReference>
<evidence type="ECO:0000256" key="6">
    <source>
        <dbReference type="SAM" id="Phobius"/>
    </source>
</evidence>
<proteinExistence type="inferred from homology"/>
<feature type="transmembrane region" description="Helical" evidence="6">
    <location>
        <begin position="102"/>
        <end position="122"/>
    </location>
</feature>